<dbReference type="GO" id="GO:0016151">
    <property type="term" value="F:nickel cation binding"/>
    <property type="evidence" value="ECO:0007669"/>
    <property type="project" value="InterPro"/>
</dbReference>
<evidence type="ECO:0000256" key="3">
    <source>
        <dbReference type="ARBA" id="ARBA00012934"/>
    </source>
</evidence>
<dbReference type="InterPro" id="IPR050112">
    <property type="entry name" value="Urease_alpha_subunit"/>
</dbReference>
<dbReference type="InterPro" id="IPR032466">
    <property type="entry name" value="Metal_Hydrolase"/>
</dbReference>
<evidence type="ECO:0000256" key="2">
    <source>
        <dbReference type="ARBA" id="ARBA00004897"/>
    </source>
</evidence>
<reference evidence="8 9" key="1">
    <citation type="submission" date="2016-02" db="EMBL/GenBank/DDBJ databases">
        <title>Genome analysis of coral dinoflagellate symbionts highlights evolutionary adaptations to a symbiotic lifestyle.</title>
        <authorList>
            <person name="Aranda M."/>
            <person name="Li Y."/>
            <person name="Liew Y.J."/>
            <person name="Baumgarten S."/>
            <person name="Simakov O."/>
            <person name="Wilson M."/>
            <person name="Piel J."/>
            <person name="Ashoor H."/>
            <person name="Bougouffa S."/>
            <person name="Bajic V.B."/>
            <person name="Ryu T."/>
            <person name="Ravasi T."/>
            <person name="Bayer T."/>
            <person name="Micklem G."/>
            <person name="Kim H."/>
            <person name="Bhak J."/>
            <person name="Lajeunesse T.C."/>
            <person name="Voolstra C.R."/>
        </authorList>
    </citation>
    <scope>NUCLEOTIDE SEQUENCE [LARGE SCALE GENOMIC DNA]</scope>
    <source>
        <strain evidence="8 9">CCMP2467</strain>
    </source>
</reference>
<evidence type="ECO:0000256" key="4">
    <source>
        <dbReference type="ARBA" id="ARBA00022596"/>
    </source>
</evidence>
<dbReference type="InterPro" id="IPR005848">
    <property type="entry name" value="Urease_asu"/>
</dbReference>
<dbReference type="SUPFAM" id="SSF51556">
    <property type="entry name" value="Metallo-dependent hydrolases"/>
    <property type="match status" value="1"/>
</dbReference>
<dbReference type="PANTHER" id="PTHR43440:SF1">
    <property type="entry name" value="UREASE"/>
    <property type="match status" value="1"/>
</dbReference>
<dbReference type="InterPro" id="IPR017951">
    <property type="entry name" value="Urease_asu_c"/>
</dbReference>
<dbReference type="SUPFAM" id="SSF51338">
    <property type="entry name" value="Composite domain of metallo-dependent hydrolases"/>
    <property type="match status" value="1"/>
</dbReference>
<feature type="domain" description="Urease" evidence="7">
    <location>
        <begin position="35"/>
        <end position="251"/>
    </location>
</feature>
<organism evidence="8 9">
    <name type="scientific">Symbiodinium microadriaticum</name>
    <name type="common">Dinoflagellate</name>
    <name type="synonym">Zooxanthella microadriatica</name>
    <dbReference type="NCBI Taxonomy" id="2951"/>
    <lineage>
        <taxon>Eukaryota</taxon>
        <taxon>Sar</taxon>
        <taxon>Alveolata</taxon>
        <taxon>Dinophyceae</taxon>
        <taxon>Suessiales</taxon>
        <taxon>Symbiodiniaceae</taxon>
        <taxon>Symbiodinium</taxon>
    </lineage>
</organism>
<dbReference type="UniPathway" id="UPA00258">
    <property type="reaction ID" value="UER00370"/>
</dbReference>
<dbReference type="InterPro" id="IPR011059">
    <property type="entry name" value="Metal-dep_hydrolase_composite"/>
</dbReference>
<dbReference type="PROSITE" id="PS51368">
    <property type="entry name" value="UREASE_3"/>
    <property type="match status" value="1"/>
</dbReference>
<comment type="caution">
    <text evidence="8">The sequence shown here is derived from an EMBL/GenBank/DDBJ whole genome shotgun (WGS) entry which is preliminary data.</text>
</comment>
<protein>
    <recommendedName>
        <fullName evidence="3">urease</fullName>
        <ecNumber evidence="3">3.5.1.5</ecNumber>
    </recommendedName>
</protein>
<dbReference type="PRINTS" id="PR01752">
    <property type="entry name" value="UREASE"/>
</dbReference>
<evidence type="ECO:0000256" key="1">
    <source>
        <dbReference type="ARBA" id="ARBA00001948"/>
    </source>
</evidence>
<dbReference type="OrthoDB" id="447454at2759"/>
<dbReference type="Gene3D" id="2.30.40.10">
    <property type="entry name" value="Urease, subunit C, domain 1"/>
    <property type="match status" value="1"/>
</dbReference>
<comment type="cofactor">
    <cofactor evidence="1">
        <name>Ni cation</name>
        <dbReference type="ChEBI" id="CHEBI:25516"/>
    </cofactor>
</comment>
<proteinExistence type="inferred from homology"/>
<dbReference type="InterPro" id="IPR006680">
    <property type="entry name" value="Amidohydro-rel"/>
</dbReference>
<dbReference type="EC" id="3.5.1.5" evidence="3"/>
<sequence length="347" mass="37604">MNSPRGDLPHLADGLKAGRQALGSPFGAYPGRLQMKLQRGALSEDEGKGNDNTRIKRYIAKYTINPALAHGMSHIIGSVEVGKLADLCLWQPSFFGSKPEMVIKGGTIAWAQMGDPNASIPTPEGGPQPVIMRPMFGSYGRAVGLLLLIHPLDVKLDHEASVQHYGLTKALEPVHGTRSVQKKDMVLNDAMPQISSVLGEADAFSVDPETFEVRADGELLTSLTMYDDDDKTMVPMRPVDSVPLGRMYFLFCPGPFQPFDPNGGDAGLAAFLRNGELLKIYSSECTIAARKVNQLVERCLLEAAEDKKETFYIEVIHVPAVHQSLCGVVVCGMGFETLACSLAGFRS</sequence>
<keyword evidence="9" id="KW-1185">Reference proteome</keyword>
<keyword evidence="4" id="KW-0533">Nickel</keyword>
<dbReference type="GO" id="GO:0009039">
    <property type="term" value="F:urease activity"/>
    <property type="evidence" value="ECO:0007669"/>
    <property type="project" value="UniProtKB-EC"/>
</dbReference>
<dbReference type="AlphaFoldDB" id="A0A1Q9D7U7"/>
<comment type="pathway">
    <text evidence="2">Nitrogen metabolism; urea degradation; CO(2) and NH(3) from urea (urease route): step 1/1.</text>
</comment>
<dbReference type="Pfam" id="PF01979">
    <property type="entry name" value="Amidohydro_1"/>
    <property type="match status" value="1"/>
</dbReference>
<dbReference type="PANTHER" id="PTHR43440">
    <property type="entry name" value="UREASE"/>
    <property type="match status" value="1"/>
</dbReference>
<evidence type="ECO:0000313" key="9">
    <source>
        <dbReference type="Proteomes" id="UP000186817"/>
    </source>
</evidence>
<accession>A0A1Q9D7U7</accession>
<comment type="caution">
    <text evidence="5">Lacks conserved residue(s) required for the propagation of feature annotation.</text>
</comment>
<evidence type="ECO:0000259" key="7">
    <source>
        <dbReference type="PROSITE" id="PS51368"/>
    </source>
</evidence>
<evidence type="ECO:0000256" key="6">
    <source>
        <dbReference type="RuleBase" id="RU004158"/>
    </source>
</evidence>
<evidence type="ECO:0000313" key="8">
    <source>
        <dbReference type="EMBL" id="OLP91264.1"/>
    </source>
</evidence>
<gene>
    <name evidence="8" type="primary">ureC</name>
    <name evidence="8" type="ORF">AK812_SmicGene27062</name>
</gene>
<comment type="similarity">
    <text evidence="6">Belongs to the metallo-dependent hydrolases superfamily. Urease alpha subunit family.</text>
</comment>
<dbReference type="EMBL" id="LSRX01000674">
    <property type="protein sequence ID" value="OLP91264.1"/>
    <property type="molecule type" value="Genomic_DNA"/>
</dbReference>
<evidence type="ECO:0000256" key="5">
    <source>
        <dbReference type="PROSITE-ProRule" id="PRU00700"/>
    </source>
</evidence>
<dbReference type="GO" id="GO:0043419">
    <property type="term" value="P:urea catabolic process"/>
    <property type="evidence" value="ECO:0007669"/>
    <property type="project" value="UniProtKB-UniPathway"/>
</dbReference>
<name>A0A1Q9D7U7_SYMMI</name>
<dbReference type="Proteomes" id="UP000186817">
    <property type="component" value="Unassembled WGS sequence"/>
</dbReference>
<dbReference type="Gene3D" id="3.20.20.140">
    <property type="entry name" value="Metal-dependent hydrolases"/>
    <property type="match status" value="1"/>
</dbReference>